<dbReference type="PANTHER" id="PTHR10281">
    <property type="entry name" value="MEMBRANE-ASSOCIATED PROGESTERONE RECEPTOR COMPONENT-RELATED"/>
    <property type="match status" value="1"/>
</dbReference>
<reference evidence="3 4" key="1">
    <citation type="submission" date="2016-02" db="EMBL/GenBank/DDBJ databases">
        <title>Comparative genomic and transcriptomic foundation for Pichia pastoris.</title>
        <authorList>
            <person name="Love K.R."/>
            <person name="Shah K.A."/>
            <person name="Whittaker C.A."/>
            <person name="Wu J."/>
            <person name="Bartlett M.C."/>
            <person name="Ma D."/>
            <person name="Leeson R.L."/>
            <person name="Priest M."/>
            <person name="Young S.K."/>
            <person name="Love J.C."/>
        </authorList>
    </citation>
    <scope>NUCLEOTIDE SEQUENCE [LARGE SCALE GENOMIC DNA]</scope>
    <source>
        <strain evidence="3 4">ATCC 28485</strain>
    </source>
</reference>
<comment type="similarity">
    <text evidence="1">Belongs to the cytochrome b5 family. MAPR subfamily.</text>
</comment>
<sequence length="156" mass="17406">MENYIIALLVIILVGLFIKNTLFAPLSTHDPLSNNQQTADTAKDDEPVVEGKFTPKSLYKFNGFDTENIYIAVKRTVYDVSKARQFYGPSGPYSNFAGHDASRGLAKNSFEMNVIRTYGEPIDDLADLTPEELESLNGWESTFKSKYPVVGVLVDE</sequence>
<dbReference type="InterPro" id="IPR001199">
    <property type="entry name" value="Cyt_B5-like_heme/steroid-bd"/>
</dbReference>
<dbReference type="GO" id="GO:0020037">
    <property type="term" value="F:heme binding"/>
    <property type="evidence" value="ECO:0007669"/>
    <property type="project" value="UniProtKB-ARBA"/>
</dbReference>
<evidence type="ECO:0000313" key="4">
    <source>
        <dbReference type="Proteomes" id="UP000094565"/>
    </source>
</evidence>
<dbReference type="FunFam" id="3.10.120.10:FF:000003">
    <property type="entry name" value="membrane-associated progesterone receptor component 1"/>
    <property type="match status" value="1"/>
</dbReference>
<organism evidence="3 4">
    <name type="scientific">Komagataella pastoris</name>
    <name type="common">Yeast</name>
    <name type="synonym">Pichia pastoris</name>
    <dbReference type="NCBI Taxonomy" id="4922"/>
    <lineage>
        <taxon>Eukaryota</taxon>
        <taxon>Fungi</taxon>
        <taxon>Dikarya</taxon>
        <taxon>Ascomycota</taxon>
        <taxon>Saccharomycotina</taxon>
        <taxon>Pichiomycetes</taxon>
        <taxon>Pichiales</taxon>
        <taxon>Pichiaceae</taxon>
        <taxon>Komagataella</taxon>
    </lineage>
</organism>
<dbReference type="SMART" id="SM01117">
    <property type="entry name" value="Cyt-b5"/>
    <property type="match status" value="1"/>
</dbReference>
<dbReference type="OrthoDB" id="547796at2759"/>
<dbReference type="GO" id="GO:0012505">
    <property type="term" value="C:endomembrane system"/>
    <property type="evidence" value="ECO:0007669"/>
    <property type="project" value="TreeGrafter"/>
</dbReference>
<dbReference type="SUPFAM" id="SSF55856">
    <property type="entry name" value="Cytochrome b5-like heme/steroid binding domain"/>
    <property type="match status" value="1"/>
</dbReference>
<keyword evidence="4" id="KW-1185">Reference proteome</keyword>
<dbReference type="Pfam" id="PF00173">
    <property type="entry name" value="Cyt-b5"/>
    <property type="match status" value="1"/>
</dbReference>
<name>A0A1B2JE51_PICPA</name>
<dbReference type="InterPro" id="IPR036400">
    <property type="entry name" value="Cyt_B5-like_heme/steroid_sf"/>
</dbReference>
<dbReference type="EMBL" id="CP014585">
    <property type="protein sequence ID" value="ANZ76058.1"/>
    <property type="molecule type" value="Genomic_DNA"/>
</dbReference>
<dbReference type="AlphaFoldDB" id="A0A1B2JE51"/>
<evidence type="ECO:0000313" key="3">
    <source>
        <dbReference type="EMBL" id="ANZ76058.1"/>
    </source>
</evidence>
<feature type="domain" description="Cytochrome b5 heme-binding" evidence="2">
    <location>
        <begin position="53"/>
        <end position="154"/>
    </location>
</feature>
<protein>
    <submittedName>
        <fullName evidence="3">BA75_02884T0</fullName>
    </submittedName>
</protein>
<dbReference type="PANTHER" id="PTHR10281:SF76">
    <property type="entry name" value="CALCUTTA CUP-RELATED"/>
    <property type="match status" value="1"/>
</dbReference>
<dbReference type="Gene3D" id="3.10.120.10">
    <property type="entry name" value="Cytochrome b5-like heme/steroid binding domain"/>
    <property type="match status" value="1"/>
</dbReference>
<dbReference type="GO" id="GO:0016020">
    <property type="term" value="C:membrane"/>
    <property type="evidence" value="ECO:0007669"/>
    <property type="project" value="TreeGrafter"/>
</dbReference>
<evidence type="ECO:0000256" key="1">
    <source>
        <dbReference type="ARBA" id="ARBA00038357"/>
    </source>
</evidence>
<dbReference type="InterPro" id="IPR050577">
    <property type="entry name" value="MAPR/NEUFC/NENF-like"/>
</dbReference>
<proteinExistence type="inferred from homology"/>
<gene>
    <name evidence="3" type="primary">DAP1</name>
    <name evidence="3" type="ORF">ATY40_BA7502884</name>
</gene>
<evidence type="ECO:0000259" key="2">
    <source>
        <dbReference type="SMART" id="SM01117"/>
    </source>
</evidence>
<dbReference type="Proteomes" id="UP000094565">
    <property type="component" value="Chromosome 2"/>
</dbReference>
<accession>A0A1B2JE51</accession>